<protein>
    <recommendedName>
        <fullName evidence="4">SnoaL-like domain-containing protein</fullName>
    </recommendedName>
</protein>
<evidence type="ECO:0008006" key="4">
    <source>
        <dbReference type="Google" id="ProtNLM"/>
    </source>
</evidence>
<dbReference type="AlphaFoldDB" id="A0AB34IJP4"/>
<evidence type="ECO:0000313" key="3">
    <source>
        <dbReference type="Proteomes" id="UP001515480"/>
    </source>
</evidence>
<name>A0AB34IJP4_PRYPA</name>
<reference evidence="2 3" key="1">
    <citation type="journal article" date="2024" name="Science">
        <title>Giant polyketide synthase enzymes in the biosynthesis of giant marine polyether toxins.</title>
        <authorList>
            <person name="Fallon T.R."/>
            <person name="Shende V.V."/>
            <person name="Wierzbicki I.H."/>
            <person name="Pendleton A.L."/>
            <person name="Watervoot N.F."/>
            <person name="Auber R.P."/>
            <person name="Gonzalez D.J."/>
            <person name="Wisecaver J.H."/>
            <person name="Moore B.S."/>
        </authorList>
    </citation>
    <scope>NUCLEOTIDE SEQUENCE [LARGE SCALE GENOMIC DNA]</scope>
    <source>
        <strain evidence="2 3">12B1</strain>
    </source>
</reference>
<comment type="caution">
    <text evidence="2">The sequence shown here is derived from an EMBL/GenBank/DDBJ whole genome shotgun (WGS) entry which is preliminary data.</text>
</comment>
<dbReference type="InterPro" id="IPR039437">
    <property type="entry name" value="FrzH/put_lumazine-bd"/>
</dbReference>
<feature type="compositionally biased region" description="Low complexity" evidence="1">
    <location>
        <begin position="1"/>
        <end position="20"/>
    </location>
</feature>
<evidence type="ECO:0000256" key="1">
    <source>
        <dbReference type="SAM" id="MobiDB-lite"/>
    </source>
</evidence>
<accession>A0AB34IJP4</accession>
<dbReference type="Gene3D" id="3.10.450.50">
    <property type="match status" value="2"/>
</dbReference>
<evidence type="ECO:0000313" key="2">
    <source>
        <dbReference type="EMBL" id="KAL1500454.1"/>
    </source>
</evidence>
<feature type="region of interest" description="Disordered" evidence="1">
    <location>
        <begin position="1"/>
        <end position="28"/>
    </location>
</feature>
<keyword evidence="3" id="KW-1185">Reference proteome</keyword>
<dbReference type="SUPFAM" id="SSF54427">
    <property type="entry name" value="NTF2-like"/>
    <property type="match status" value="2"/>
</dbReference>
<gene>
    <name evidence="2" type="ORF">AB1Y20_013111</name>
</gene>
<organism evidence="2 3">
    <name type="scientific">Prymnesium parvum</name>
    <name type="common">Toxic golden alga</name>
    <dbReference type="NCBI Taxonomy" id="97485"/>
    <lineage>
        <taxon>Eukaryota</taxon>
        <taxon>Haptista</taxon>
        <taxon>Haptophyta</taxon>
        <taxon>Prymnesiophyceae</taxon>
        <taxon>Prymnesiales</taxon>
        <taxon>Prymnesiaceae</taxon>
        <taxon>Prymnesium</taxon>
    </lineage>
</organism>
<dbReference type="Pfam" id="PF12893">
    <property type="entry name" value="Lumazine_bd_2"/>
    <property type="match status" value="2"/>
</dbReference>
<dbReference type="EMBL" id="JBGBPQ010000023">
    <property type="protein sequence ID" value="KAL1500454.1"/>
    <property type="molecule type" value="Genomic_DNA"/>
</dbReference>
<sequence length="326" mass="35826">MRASSSSRRSNMSSRLPPSRQLDLKPPPLARSMDAIEATLRLYFAALHECNEEKFRAMWHPQGLLLGISPDGSVVCRDHDEFCRAAMARGPSIDYAKHDTVLSIERLDDTCASAKVQIVLPASPTSLTPTFEPTCYTDWLTLLHDTAIGGWRVISKVYSGTPFEEHKGSARVLASVPVEPGAFHDLASAVWDVYVGSGRACDGVTMATIFHPCSKLTFINDNGSLSQISCNDFCAHVSGRWSSPKHLAWSHLQNDPRASSADTLLSIDFAGPNVARVTLKIGYPPFLYHDVLLMLRVSQPLCGRAGWWIVAKSSANIPFLQEDTKQ</sequence>
<dbReference type="Proteomes" id="UP001515480">
    <property type="component" value="Unassembled WGS sequence"/>
</dbReference>
<dbReference type="InterPro" id="IPR032710">
    <property type="entry name" value="NTF2-like_dom_sf"/>
</dbReference>
<proteinExistence type="predicted"/>